<keyword evidence="2" id="KW-1185">Reference proteome</keyword>
<dbReference type="EMBL" id="AVOT02024478">
    <property type="protein sequence ID" value="MBW0515168.1"/>
    <property type="molecule type" value="Genomic_DNA"/>
</dbReference>
<comment type="caution">
    <text evidence="1">The sequence shown here is derived from an EMBL/GenBank/DDBJ whole genome shotgun (WGS) entry which is preliminary data.</text>
</comment>
<gene>
    <name evidence="1" type="ORF">O181_054883</name>
</gene>
<evidence type="ECO:0000313" key="2">
    <source>
        <dbReference type="Proteomes" id="UP000765509"/>
    </source>
</evidence>
<sequence>MVDHRKLRKKITMLPFTFQLNRNFKPDNWKDIGQDLQLHKSLKDLFQWSMDKNKFKLTSHLEELGEGFQKICLKEIPFKDLIIITKGWNPNRKFYSLKERQARIREN</sequence>
<dbReference type="Proteomes" id="UP000765509">
    <property type="component" value="Unassembled WGS sequence"/>
</dbReference>
<organism evidence="1 2">
    <name type="scientific">Austropuccinia psidii MF-1</name>
    <dbReference type="NCBI Taxonomy" id="1389203"/>
    <lineage>
        <taxon>Eukaryota</taxon>
        <taxon>Fungi</taxon>
        <taxon>Dikarya</taxon>
        <taxon>Basidiomycota</taxon>
        <taxon>Pucciniomycotina</taxon>
        <taxon>Pucciniomycetes</taxon>
        <taxon>Pucciniales</taxon>
        <taxon>Sphaerophragmiaceae</taxon>
        <taxon>Austropuccinia</taxon>
    </lineage>
</organism>
<evidence type="ECO:0000313" key="1">
    <source>
        <dbReference type="EMBL" id="MBW0515168.1"/>
    </source>
</evidence>
<accession>A0A9Q3HRV3</accession>
<protein>
    <submittedName>
        <fullName evidence="1">Uncharacterized protein</fullName>
    </submittedName>
</protein>
<proteinExistence type="predicted"/>
<reference evidence="1" key="1">
    <citation type="submission" date="2021-03" db="EMBL/GenBank/DDBJ databases">
        <title>Draft genome sequence of rust myrtle Austropuccinia psidii MF-1, a brazilian biotype.</title>
        <authorList>
            <person name="Quecine M.C."/>
            <person name="Pachon D.M.R."/>
            <person name="Bonatelli M.L."/>
            <person name="Correr F.H."/>
            <person name="Franceschini L.M."/>
            <person name="Leite T.F."/>
            <person name="Margarido G.R.A."/>
            <person name="Almeida C.A."/>
            <person name="Ferrarezi J.A."/>
            <person name="Labate C.A."/>
        </authorList>
    </citation>
    <scope>NUCLEOTIDE SEQUENCE</scope>
    <source>
        <strain evidence="1">MF-1</strain>
    </source>
</reference>
<dbReference type="AlphaFoldDB" id="A0A9Q3HRV3"/>
<name>A0A9Q3HRV3_9BASI</name>